<evidence type="ECO:0000256" key="2">
    <source>
        <dbReference type="ARBA" id="ARBA00023125"/>
    </source>
</evidence>
<dbReference type="RefSeq" id="WP_066216527.1">
    <property type="nucleotide sequence ID" value="NZ_FNSN01000003.1"/>
</dbReference>
<keyword evidence="3" id="KW-0804">Transcription</keyword>
<dbReference type="InterPro" id="IPR018060">
    <property type="entry name" value="HTH_AraC"/>
</dbReference>
<dbReference type="SUPFAM" id="SSF46689">
    <property type="entry name" value="Homeodomain-like"/>
    <property type="match status" value="1"/>
</dbReference>
<name>A0A1H4JMZ8_9MICC</name>
<dbReference type="PROSITE" id="PS01124">
    <property type="entry name" value="HTH_ARAC_FAMILY_2"/>
    <property type="match status" value="1"/>
</dbReference>
<dbReference type="Proteomes" id="UP000182652">
    <property type="component" value="Unassembled WGS sequence"/>
</dbReference>
<protein>
    <submittedName>
        <fullName evidence="5">AraC-type DNA-binding protein</fullName>
    </submittedName>
</protein>
<dbReference type="AlphaFoldDB" id="A0A1H4JMZ8"/>
<dbReference type="Gene3D" id="1.10.10.60">
    <property type="entry name" value="Homeodomain-like"/>
    <property type="match status" value="1"/>
</dbReference>
<dbReference type="STRING" id="156980.SAMN04489745_0284"/>
<evidence type="ECO:0000256" key="1">
    <source>
        <dbReference type="ARBA" id="ARBA00023015"/>
    </source>
</evidence>
<sequence length="338" mass="36680">MKATPPIPHPHRGPVEWKVIENKLVVEESGLVEDITSGVGTLLNVESAGKFGVSSQSSPTFSAQGISFYTGNTGASDVVIDGGVYDIHHDPGIGSVKLSIVSEGTMSVHSRRGAMARQAGHGFLLRPGENRTVEFSDGARVLIIETSKEILEGYNNGSFGADPLQFGPAGTLSESILAFGTSVAHHHPAGPLNNYFIDQFLQEMVASIVLSVRGVSESERRGRSGAFSQSQYLINGRYIDPSFSVTELASLLKMSVRNLQDIYAQQGKNVSQAIRDRRLQEAKRLLSDPMYVNLTVEEVATYSGFDNTQRLRRAFETADLPNPRAFRAQAMRAGRAPE</sequence>
<reference evidence="5 6" key="1">
    <citation type="submission" date="2016-10" db="EMBL/GenBank/DDBJ databases">
        <authorList>
            <person name="de Groot N.N."/>
        </authorList>
    </citation>
    <scope>NUCLEOTIDE SEQUENCE [LARGE SCALE GENOMIC DNA]</scope>
    <source>
        <strain evidence="5 6">DSM 10495</strain>
    </source>
</reference>
<keyword evidence="6" id="KW-1185">Reference proteome</keyword>
<evidence type="ECO:0000256" key="3">
    <source>
        <dbReference type="ARBA" id="ARBA00023163"/>
    </source>
</evidence>
<evidence type="ECO:0000313" key="5">
    <source>
        <dbReference type="EMBL" id="SEB47691.1"/>
    </source>
</evidence>
<proteinExistence type="predicted"/>
<evidence type="ECO:0000259" key="4">
    <source>
        <dbReference type="PROSITE" id="PS01124"/>
    </source>
</evidence>
<feature type="domain" description="HTH araC/xylS-type" evidence="4">
    <location>
        <begin position="228"/>
        <end position="329"/>
    </location>
</feature>
<dbReference type="Pfam" id="PF12833">
    <property type="entry name" value="HTH_18"/>
    <property type="match status" value="1"/>
</dbReference>
<dbReference type="GO" id="GO:0043565">
    <property type="term" value="F:sequence-specific DNA binding"/>
    <property type="evidence" value="ECO:0007669"/>
    <property type="project" value="InterPro"/>
</dbReference>
<dbReference type="EMBL" id="FNSN01000003">
    <property type="protein sequence ID" value="SEB47691.1"/>
    <property type="molecule type" value="Genomic_DNA"/>
</dbReference>
<keyword evidence="1" id="KW-0805">Transcription regulation</keyword>
<dbReference type="SMART" id="SM00342">
    <property type="entry name" value="HTH_ARAC"/>
    <property type="match status" value="1"/>
</dbReference>
<dbReference type="PANTHER" id="PTHR46796:SF6">
    <property type="entry name" value="ARAC SUBFAMILY"/>
    <property type="match status" value="1"/>
</dbReference>
<dbReference type="GO" id="GO:0003700">
    <property type="term" value="F:DNA-binding transcription factor activity"/>
    <property type="evidence" value="ECO:0007669"/>
    <property type="project" value="InterPro"/>
</dbReference>
<evidence type="ECO:0000313" key="6">
    <source>
        <dbReference type="Proteomes" id="UP000182652"/>
    </source>
</evidence>
<dbReference type="InterPro" id="IPR009057">
    <property type="entry name" value="Homeodomain-like_sf"/>
</dbReference>
<keyword evidence="2 5" id="KW-0238">DNA-binding</keyword>
<gene>
    <name evidence="5" type="ORF">SAMN04489745_0284</name>
</gene>
<accession>A0A1H4JMZ8</accession>
<organism evidence="5 6">
    <name type="scientific">Arthrobacter woluwensis</name>
    <dbReference type="NCBI Taxonomy" id="156980"/>
    <lineage>
        <taxon>Bacteria</taxon>
        <taxon>Bacillati</taxon>
        <taxon>Actinomycetota</taxon>
        <taxon>Actinomycetes</taxon>
        <taxon>Micrococcales</taxon>
        <taxon>Micrococcaceae</taxon>
        <taxon>Arthrobacter</taxon>
    </lineage>
</organism>
<dbReference type="InterPro" id="IPR050204">
    <property type="entry name" value="AraC_XylS_family_regulators"/>
</dbReference>
<dbReference type="PANTHER" id="PTHR46796">
    <property type="entry name" value="HTH-TYPE TRANSCRIPTIONAL ACTIVATOR RHAS-RELATED"/>
    <property type="match status" value="1"/>
</dbReference>